<dbReference type="Proteomes" id="UP000815325">
    <property type="component" value="Unassembled WGS sequence"/>
</dbReference>
<reference evidence="1" key="1">
    <citation type="submission" date="2017-08" db="EMBL/GenBank/DDBJ databases">
        <authorList>
            <person name="Polle J.E."/>
            <person name="Barry K."/>
            <person name="Cushman J."/>
            <person name="Schmutz J."/>
            <person name="Tran D."/>
            <person name="Hathwaick L.T."/>
            <person name="Yim W.C."/>
            <person name="Jenkins J."/>
            <person name="Mckie-Krisberg Z.M."/>
            <person name="Prochnik S."/>
            <person name="Lindquist E."/>
            <person name="Dockter R.B."/>
            <person name="Adam C."/>
            <person name="Molina H."/>
            <person name="Bunkerborg J."/>
            <person name="Jin E."/>
            <person name="Buchheim M."/>
            <person name="Magnuson J."/>
        </authorList>
    </citation>
    <scope>NUCLEOTIDE SEQUENCE</scope>
    <source>
        <strain evidence="1">CCAP 19/18</strain>
    </source>
</reference>
<organism evidence="1 2">
    <name type="scientific">Dunaliella salina</name>
    <name type="common">Green alga</name>
    <name type="synonym">Protococcus salinus</name>
    <dbReference type="NCBI Taxonomy" id="3046"/>
    <lineage>
        <taxon>Eukaryota</taxon>
        <taxon>Viridiplantae</taxon>
        <taxon>Chlorophyta</taxon>
        <taxon>core chlorophytes</taxon>
        <taxon>Chlorophyceae</taxon>
        <taxon>CS clade</taxon>
        <taxon>Chlamydomonadales</taxon>
        <taxon>Dunaliellaceae</taxon>
        <taxon>Dunaliella</taxon>
    </lineage>
</organism>
<feature type="non-terminal residue" evidence="1">
    <location>
        <position position="1"/>
    </location>
</feature>
<protein>
    <submittedName>
        <fullName evidence="1">Uncharacterized protein</fullName>
    </submittedName>
</protein>
<gene>
    <name evidence="1" type="ORF">DUNSADRAFT_13741</name>
</gene>
<accession>A0ABQ7FSM6</accession>
<keyword evidence="2" id="KW-1185">Reference proteome</keyword>
<evidence type="ECO:0000313" key="1">
    <source>
        <dbReference type="EMBL" id="KAF5825205.1"/>
    </source>
</evidence>
<sequence length="69" mass="7756">DQVKEADSHLQRSNKWCEEMIQVMSSTTGLSLVSIEEDCVHVRLKQEVPVASSVRDSEGEHSLGFRARV</sequence>
<name>A0ABQ7FSM6_DUNSA</name>
<comment type="caution">
    <text evidence="1">The sequence shown here is derived from an EMBL/GenBank/DDBJ whole genome shotgun (WGS) entry which is preliminary data.</text>
</comment>
<evidence type="ECO:0000313" key="2">
    <source>
        <dbReference type="Proteomes" id="UP000815325"/>
    </source>
</evidence>
<dbReference type="EMBL" id="MU074897">
    <property type="protein sequence ID" value="KAF5825205.1"/>
    <property type="molecule type" value="Genomic_DNA"/>
</dbReference>
<proteinExistence type="predicted"/>